<protein>
    <recommendedName>
        <fullName evidence="3">Sulfatase</fullName>
    </recommendedName>
</protein>
<name>A0A1I6GUA4_9EURY</name>
<dbReference type="OrthoDB" id="100846at2157"/>
<evidence type="ECO:0008006" key="3">
    <source>
        <dbReference type="Google" id="ProtNLM"/>
    </source>
</evidence>
<dbReference type="AlphaFoldDB" id="A0A1I6GUA4"/>
<proteinExistence type="predicted"/>
<reference evidence="2" key="1">
    <citation type="submission" date="2016-10" db="EMBL/GenBank/DDBJ databases">
        <authorList>
            <person name="Varghese N."/>
            <person name="Submissions S."/>
        </authorList>
    </citation>
    <scope>NUCLEOTIDE SEQUENCE [LARGE SCALE GENOMIC DNA]</scope>
    <source>
        <strain evidence="2">CGMCC 1.8711</strain>
    </source>
</reference>
<organism evidence="1 2">
    <name type="scientific">Halogeometricum limi</name>
    <dbReference type="NCBI Taxonomy" id="555875"/>
    <lineage>
        <taxon>Archaea</taxon>
        <taxon>Methanobacteriati</taxon>
        <taxon>Methanobacteriota</taxon>
        <taxon>Stenosarchaea group</taxon>
        <taxon>Halobacteria</taxon>
        <taxon>Halobacteriales</taxon>
        <taxon>Haloferacaceae</taxon>
        <taxon>Halogeometricum</taxon>
    </lineage>
</organism>
<dbReference type="STRING" id="555875.SAMN04488124_1546"/>
<evidence type="ECO:0000313" key="1">
    <source>
        <dbReference type="EMBL" id="SFR45825.1"/>
    </source>
</evidence>
<dbReference type="EMBL" id="FOYS01000002">
    <property type="protein sequence ID" value="SFR45825.1"/>
    <property type="molecule type" value="Genomic_DNA"/>
</dbReference>
<dbReference type="Gene3D" id="3.40.720.10">
    <property type="entry name" value="Alkaline Phosphatase, subunit A"/>
    <property type="match status" value="1"/>
</dbReference>
<dbReference type="InterPro" id="IPR017850">
    <property type="entry name" value="Alkaline_phosphatase_core_sf"/>
</dbReference>
<dbReference type="Proteomes" id="UP000243250">
    <property type="component" value="Unassembled WGS sequence"/>
</dbReference>
<dbReference type="RefSeq" id="WP_217642690.1">
    <property type="nucleotide sequence ID" value="NZ_FOYS01000002.1"/>
</dbReference>
<accession>A0A1I6GUA4</accession>
<dbReference type="SUPFAM" id="SSF53649">
    <property type="entry name" value="Alkaline phosphatase-like"/>
    <property type="match status" value="1"/>
</dbReference>
<gene>
    <name evidence="1" type="ORF">SAMN04488124_1546</name>
</gene>
<keyword evidence="2" id="KW-1185">Reference proteome</keyword>
<evidence type="ECO:0000313" key="2">
    <source>
        <dbReference type="Proteomes" id="UP000243250"/>
    </source>
</evidence>
<sequence length="323" mass="36585">MVRTDVKNWLSASVDAVRRDPKRGALNVAYDLYLSCWLFGTSRFPLGTNVFSQDWDLLVVLDACRTDVLREVAHEYDFLEPIDTRWSLGSASMEWMTKTFTKKYESDIERTAYVSANPYTTGVFSHRTVPPSNRRIPIAPTNYGSVDVDTFALLDEVFRYGVDDELGVTPPRTMTDRTIAASREGDYDRIVAHYMQPHEPYIDDEVGLGPHVFERLSNGELDRDEAWESYRGTLRVVLDEVELLLENVDADRVAITADHGEAFGELGFYGHTTGFPHPAVRRVPWVETTATDEGTYDPIVDPQTDADDGEFDVGQHLRDLGYL</sequence>